<comment type="caution">
    <text evidence="2">The sequence shown here is derived from an EMBL/GenBank/DDBJ whole genome shotgun (WGS) entry which is preliminary data.</text>
</comment>
<proteinExistence type="predicted"/>
<dbReference type="InterPro" id="IPR016024">
    <property type="entry name" value="ARM-type_fold"/>
</dbReference>
<dbReference type="Proteomes" id="UP000590749">
    <property type="component" value="Unassembled WGS sequence"/>
</dbReference>
<sequence>MSSILISSDARPGLPHPRPEGRSTGPHSGSLLAEKRRPTTGSAMFAGLDEIDWASMTHAYGPATAMPKVIRGLVSPKKGQRTRAMEYLEGAVHHQFDVYECTVAAIPFLIEAAAAPEVRGRHDVLRLLVSIGSAETDDVGELADSDGRLRRSAQQAVAAGFETFAALLADPQRRVRQTAPEALLVCHDRAGDVADLLRDRMSVESDTGVQTALVEAVGVITRRAVSGHQHEVDAASLLAWLRAVYTSPAPVEVRIVALRELLRLDAGDRPDLVPTLLGLLDEADGFDLGALCTALGDRVTERNQVLSTIVRDGPAGRRNSAMWDTRRSMQQWRGDYRELLAAFAALLTESGEDHLLAVGLLTDKAWPLTAPVADDIAASIARSLAAGASVYCGGSAHPQHPQGGNVWPLALTLIRLGDPRGLPLIQRAYEGDVLPDHTGPLLRPYGADAAGLVPAIRRWLQRLTADGDHKPAMRLLRGLTHIGPAAADALPEIVALLPYQDHWSLPLKALAALGPAAASEEPLIRASLADPRPEVVAAAARALAAVEADGTEDALRPLLTHDDPEVCLGAADALRAAGATDVLVGYEHALRTNRYVRHHALESIGTMGAAAAPIAAQVKTLLTDACSQQLAATTTLWRITGDLDATLPILSAAWQRKRAAHIGIATCWAEMGPAAASVESLLRTELATATRATHWGSRDDAIEEDEEFLRACTRALTSIT</sequence>
<gene>
    <name evidence="2" type="ORF">FHR83_008426</name>
</gene>
<feature type="region of interest" description="Disordered" evidence="1">
    <location>
        <begin position="1"/>
        <end position="36"/>
    </location>
</feature>
<evidence type="ECO:0000256" key="1">
    <source>
        <dbReference type="SAM" id="MobiDB-lite"/>
    </source>
</evidence>
<reference evidence="2 3" key="1">
    <citation type="submission" date="2020-08" db="EMBL/GenBank/DDBJ databases">
        <title>Genomic Encyclopedia of Type Strains, Phase III (KMG-III): the genomes of soil and plant-associated and newly described type strains.</title>
        <authorList>
            <person name="Whitman W."/>
        </authorList>
    </citation>
    <scope>NUCLEOTIDE SEQUENCE [LARGE SCALE GENOMIC DNA]</scope>
    <source>
        <strain evidence="2 3">CECT 3287</strain>
    </source>
</reference>
<evidence type="ECO:0008006" key="4">
    <source>
        <dbReference type="Google" id="ProtNLM"/>
    </source>
</evidence>
<dbReference type="AlphaFoldDB" id="A0A7W5AQX4"/>
<protein>
    <recommendedName>
        <fullName evidence="4">HEAT repeat</fullName>
    </recommendedName>
</protein>
<dbReference type="InterPro" id="IPR011989">
    <property type="entry name" value="ARM-like"/>
</dbReference>
<name>A0A7W5AQX4_9ACTN</name>
<dbReference type="EMBL" id="JACHXF010000027">
    <property type="protein sequence ID" value="MBB3100701.1"/>
    <property type="molecule type" value="Genomic_DNA"/>
</dbReference>
<dbReference type="Gene3D" id="1.25.10.10">
    <property type="entry name" value="Leucine-rich Repeat Variant"/>
    <property type="match status" value="2"/>
</dbReference>
<evidence type="ECO:0000313" key="3">
    <source>
        <dbReference type="Proteomes" id="UP000590749"/>
    </source>
</evidence>
<organism evidence="2 3">
    <name type="scientific">Actinoplanes campanulatus</name>
    <dbReference type="NCBI Taxonomy" id="113559"/>
    <lineage>
        <taxon>Bacteria</taxon>
        <taxon>Bacillati</taxon>
        <taxon>Actinomycetota</taxon>
        <taxon>Actinomycetes</taxon>
        <taxon>Micromonosporales</taxon>
        <taxon>Micromonosporaceae</taxon>
        <taxon>Actinoplanes</taxon>
    </lineage>
</organism>
<keyword evidence="3" id="KW-1185">Reference proteome</keyword>
<dbReference type="Pfam" id="PF13646">
    <property type="entry name" value="HEAT_2"/>
    <property type="match status" value="1"/>
</dbReference>
<evidence type="ECO:0000313" key="2">
    <source>
        <dbReference type="EMBL" id="MBB3100701.1"/>
    </source>
</evidence>
<dbReference type="RefSeq" id="WP_183226743.1">
    <property type="nucleotide sequence ID" value="NZ_BMPW01000028.1"/>
</dbReference>
<dbReference type="SUPFAM" id="SSF48371">
    <property type="entry name" value="ARM repeat"/>
    <property type="match status" value="1"/>
</dbReference>
<accession>A0A7W5AQX4</accession>